<evidence type="ECO:0000313" key="1">
    <source>
        <dbReference type="EMBL" id="KAK6941640.1"/>
    </source>
</evidence>
<dbReference type="Pfam" id="PF01221">
    <property type="entry name" value="Dynein_light"/>
    <property type="match status" value="1"/>
</dbReference>
<dbReference type="SMART" id="SM01375">
    <property type="entry name" value="Dynein_light"/>
    <property type="match status" value="1"/>
</dbReference>
<dbReference type="Gene3D" id="3.30.740.10">
    <property type="entry name" value="Protein Inhibitor Of Neuronal Nitric Oxide Synthase"/>
    <property type="match status" value="1"/>
</dbReference>
<organism evidence="1 2">
    <name type="scientific">Dillenia turbinata</name>
    <dbReference type="NCBI Taxonomy" id="194707"/>
    <lineage>
        <taxon>Eukaryota</taxon>
        <taxon>Viridiplantae</taxon>
        <taxon>Streptophyta</taxon>
        <taxon>Embryophyta</taxon>
        <taxon>Tracheophyta</taxon>
        <taxon>Spermatophyta</taxon>
        <taxon>Magnoliopsida</taxon>
        <taxon>eudicotyledons</taxon>
        <taxon>Gunneridae</taxon>
        <taxon>Pentapetalae</taxon>
        <taxon>Dilleniales</taxon>
        <taxon>Dilleniaceae</taxon>
        <taxon>Dillenia</taxon>
    </lineage>
</organism>
<comment type="caution">
    <text evidence="1">The sequence shown here is derived from an EMBL/GenBank/DDBJ whole genome shotgun (WGS) entry which is preliminary data.</text>
</comment>
<dbReference type="AlphaFoldDB" id="A0AAN8ZPW2"/>
<dbReference type="GO" id="GO:0045505">
    <property type="term" value="F:dynein intermediate chain binding"/>
    <property type="evidence" value="ECO:0007669"/>
    <property type="project" value="TreeGrafter"/>
</dbReference>
<protein>
    <submittedName>
        <fullName evidence="1">Dynein light chain, type 1/2</fullName>
    </submittedName>
</protein>
<dbReference type="InterPro" id="IPR001372">
    <property type="entry name" value="Dynein_light_chain_typ-1/2"/>
</dbReference>
<dbReference type="EMBL" id="JBAMMX010000004">
    <property type="protein sequence ID" value="KAK6941640.1"/>
    <property type="molecule type" value="Genomic_DNA"/>
</dbReference>
<sequence length="219" mass="24818">MEKEKKEKGFVSIYKGIGNLTPKIDPTMMVKKNVGLRYLGFRKPKTSQESEIFCGRKSIDVVEVEARKSISDVGKKLENVVEGIKSISHVKKDLENVQVEEKKKMVEARKSVSCIETSLSSVVSMLQVKVLVSDMPGFMQVHAFRCARTTYDSLEKFSSKHMAYTMKKEFDKVYGPAWHCIVGSGFGSYVTHSTGCFLYFSMEKLYFLVFKTKVKKATS</sequence>
<dbReference type="PANTHER" id="PTHR11886">
    <property type="entry name" value="DYNEIN LIGHT CHAIN"/>
    <property type="match status" value="1"/>
</dbReference>
<dbReference type="GO" id="GO:0007017">
    <property type="term" value="P:microtubule-based process"/>
    <property type="evidence" value="ECO:0007669"/>
    <property type="project" value="InterPro"/>
</dbReference>
<accession>A0AAN8ZPW2</accession>
<proteinExistence type="predicted"/>
<dbReference type="Proteomes" id="UP001370490">
    <property type="component" value="Unassembled WGS sequence"/>
</dbReference>
<dbReference type="GO" id="GO:0005868">
    <property type="term" value="C:cytoplasmic dynein complex"/>
    <property type="evidence" value="ECO:0007669"/>
    <property type="project" value="TreeGrafter"/>
</dbReference>
<name>A0AAN8ZPW2_9MAGN</name>
<evidence type="ECO:0000313" key="2">
    <source>
        <dbReference type="Proteomes" id="UP001370490"/>
    </source>
</evidence>
<dbReference type="InterPro" id="IPR037177">
    <property type="entry name" value="DLC_sf"/>
</dbReference>
<dbReference type="SUPFAM" id="SSF54648">
    <property type="entry name" value="DLC"/>
    <property type="match status" value="1"/>
</dbReference>
<dbReference type="PANTHER" id="PTHR11886:SF37">
    <property type="entry name" value="DYNEIN LIGHT CHAIN"/>
    <property type="match status" value="1"/>
</dbReference>
<dbReference type="FunFam" id="3.30.740.10:FF:000003">
    <property type="entry name" value="Dynein light chain"/>
    <property type="match status" value="1"/>
</dbReference>
<gene>
    <name evidence="1" type="ORF">RJ641_027017</name>
</gene>
<keyword evidence="2" id="KW-1185">Reference proteome</keyword>
<reference evidence="1 2" key="1">
    <citation type="submission" date="2023-12" db="EMBL/GenBank/DDBJ databases">
        <title>A high-quality genome assembly for Dillenia turbinata (Dilleniales).</title>
        <authorList>
            <person name="Chanderbali A."/>
        </authorList>
    </citation>
    <scope>NUCLEOTIDE SEQUENCE [LARGE SCALE GENOMIC DNA]</scope>
    <source>
        <strain evidence="1">LSX21</strain>
        <tissue evidence="1">Leaf</tissue>
    </source>
</reference>